<keyword evidence="2" id="KW-1185">Reference proteome</keyword>
<evidence type="ECO:0000313" key="2">
    <source>
        <dbReference type="Proteomes" id="UP000007013"/>
    </source>
</evidence>
<dbReference type="EMBL" id="CP001032">
    <property type="protein sequence ID" value="ACB74282.1"/>
    <property type="molecule type" value="Genomic_DNA"/>
</dbReference>
<dbReference type="STRING" id="452637.Oter_0994"/>
<sequence length="91" mass="10255">MKAPSRPPEPAIRFGSVDHLETSLKKALQKTWPRANYYDQSKPQMARRIAPYISKDSLDPALVSWMEQLVRVIRHEPILGNAVDTEGGNSP</sequence>
<reference evidence="1 2" key="1">
    <citation type="journal article" date="2011" name="J. Bacteriol.">
        <title>Genome sequence of the verrucomicrobium Opitutus terrae PB90-1, an abundant inhabitant of rice paddy soil ecosystems.</title>
        <authorList>
            <person name="van Passel M.W."/>
            <person name="Kant R."/>
            <person name="Palva A."/>
            <person name="Copeland A."/>
            <person name="Lucas S."/>
            <person name="Lapidus A."/>
            <person name="Glavina del Rio T."/>
            <person name="Pitluck S."/>
            <person name="Goltsman E."/>
            <person name="Clum A."/>
            <person name="Sun H."/>
            <person name="Schmutz J."/>
            <person name="Larimer F.W."/>
            <person name="Land M.L."/>
            <person name="Hauser L."/>
            <person name="Kyrpides N."/>
            <person name="Mikhailova N."/>
            <person name="Richardson P.P."/>
            <person name="Janssen P.H."/>
            <person name="de Vos W.M."/>
            <person name="Smidt H."/>
        </authorList>
    </citation>
    <scope>NUCLEOTIDE SEQUENCE [LARGE SCALE GENOMIC DNA]</scope>
    <source>
        <strain evidence="2">DSM 11246 / JCM 15787 / PB90-1</strain>
    </source>
</reference>
<dbReference type="Proteomes" id="UP000007013">
    <property type="component" value="Chromosome"/>
</dbReference>
<proteinExistence type="predicted"/>
<organism evidence="1 2">
    <name type="scientific">Opitutus terrae (strain DSM 11246 / JCM 15787 / PB90-1)</name>
    <dbReference type="NCBI Taxonomy" id="452637"/>
    <lineage>
        <taxon>Bacteria</taxon>
        <taxon>Pseudomonadati</taxon>
        <taxon>Verrucomicrobiota</taxon>
        <taxon>Opitutia</taxon>
        <taxon>Opitutales</taxon>
        <taxon>Opitutaceae</taxon>
        <taxon>Opitutus</taxon>
    </lineage>
</organism>
<accession>B1ZXR0</accession>
<dbReference type="HOGENOM" id="CLU_2424072_0_0_0"/>
<gene>
    <name evidence="1" type="ordered locus">Oter_0994</name>
</gene>
<dbReference type="KEGG" id="ote:Oter_0994"/>
<name>B1ZXR0_OPITP</name>
<evidence type="ECO:0000313" key="1">
    <source>
        <dbReference type="EMBL" id="ACB74282.1"/>
    </source>
</evidence>
<protein>
    <submittedName>
        <fullName evidence="1">Uncharacterized protein</fullName>
    </submittedName>
</protein>
<dbReference type="RefSeq" id="WP_012373820.1">
    <property type="nucleotide sequence ID" value="NC_010571.1"/>
</dbReference>
<dbReference type="AlphaFoldDB" id="B1ZXR0"/>